<accession>A0AAW1GRX7</accession>
<dbReference type="EMBL" id="JBDFQZ010000014">
    <property type="protein sequence ID" value="KAK9666356.1"/>
    <property type="molecule type" value="Genomic_DNA"/>
</dbReference>
<dbReference type="PANTHER" id="PTHR36071">
    <property type="entry name" value="DNA DOUBLE-STRAND BREAK REPAIR PROTEIN"/>
    <property type="match status" value="1"/>
</dbReference>
<dbReference type="Proteomes" id="UP001443914">
    <property type="component" value="Unassembled WGS sequence"/>
</dbReference>
<dbReference type="AlphaFoldDB" id="A0AAW1GRX7"/>
<evidence type="ECO:0000313" key="1">
    <source>
        <dbReference type="EMBL" id="KAK9666355.1"/>
    </source>
</evidence>
<dbReference type="PANTHER" id="PTHR36071:SF1">
    <property type="entry name" value="DNA DOUBLE-STRAND BREAK REPAIR PROTEIN"/>
    <property type="match status" value="1"/>
</dbReference>
<protein>
    <submittedName>
        <fullName evidence="1">Uncharacterized protein</fullName>
    </submittedName>
</protein>
<organism evidence="1 2">
    <name type="scientific">Saponaria officinalis</name>
    <name type="common">Common soapwort</name>
    <name type="synonym">Lychnis saponaria</name>
    <dbReference type="NCBI Taxonomy" id="3572"/>
    <lineage>
        <taxon>Eukaryota</taxon>
        <taxon>Viridiplantae</taxon>
        <taxon>Streptophyta</taxon>
        <taxon>Embryophyta</taxon>
        <taxon>Tracheophyta</taxon>
        <taxon>Spermatophyta</taxon>
        <taxon>Magnoliopsida</taxon>
        <taxon>eudicotyledons</taxon>
        <taxon>Gunneridae</taxon>
        <taxon>Pentapetalae</taxon>
        <taxon>Caryophyllales</taxon>
        <taxon>Caryophyllaceae</taxon>
        <taxon>Caryophylleae</taxon>
        <taxon>Saponaria</taxon>
    </lineage>
</organism>
<name>A0AAW1GRX7_SAPOF</name>
<gene>
    <name evidence="1" type="ORF">RND81_14G179100</name>
</gene>
<comment type="caution">
    <text evidence="1">The sequence shown here is derived from an EMBL/GenBank/DDBJ whole genome shotgun (WGS) entry which is preliminary data.</text>
</comment>
<evidence type="ECO:0000313" key="2">
    <source>
        <dbReference type="Proteomes" id="UP001443914"/>
    </source>
</evidence>
<proteinExistence type="predicted"/>
<sequence length="690" mass="78152">MSLEANYTNVRNLDPDFHYKEIEKMEIKMEKTEIETDTHIEKDALGIWKHMHHTLQLVSHKRLFLMGLSTREGFDRNATSYSGNQSALPESFLRKDDLFYDDVKVLVERCFDGCNVDDQQCTIPTDVQIIGLRNMPRSILALLDDFSNNGLYNLAKLLTRGLITIVKTRPQMKRVIKTSLLAIQSKQYPVDYQVRLQNELSQLLKSPKNFRSNYRKHVNFTLKSHRVDIMKVLNGLEDMKLQTLRSMCRKLKGIKTKSPLLHNRPSRRPKELLIKQVRKMSLDMIQQLGDSDELQEPLMKAMTVAALSLNMVSGSEDLSVLKFLRVAPGIKTLQDEILRAIKLLDQRIRKEEMKKLGHLLDPDFKAQGKSLKSAIRNMLTEFLFECVDMDVVPDSLLGALSLINKKSTPSACGTLSKDLINDDVECILNLSAYLKQLFWVSYPINQLDQDFVDAYMDEAEESDDGDIFDDSDDDQKLQANSTGEFQIRFNDWSEEVGSTSCINDACSVSPSSTREANLKDINDFGFSKLADDVCSDTEICQGEMLISTVARNNSSPLISPGLVDGQDFYRNTTNSSNTDDNDNCSKQNMSGYERNGYVTIQEVCDNASIVAYELIGHALSKFAQLEALGLDQNEEAYLRGGISRPGHFEDPVANSRDKDVSGSILIEAVHKVLPSFSKRELEMVKKFMSF</sequence>
<reference evidence="1 2" key="1">
    <citation type="submission" date="2024-03" db="EMBL/GenBank/DDBJ databases">
        <title>WGS assembly of Saponaria officinalis var. Norfolk2.</title>
        <authorList>
            <person name="Jenkins J."/>
            <person name="Shu S."/>
            <person name="Grimwood J."/>
            <person name="Barry K."/>
            <person name="Goodstein D."/>
            <person name="Schmutz J."/>
            <person name="Leebens-Mack J."/>
            <person name="Osbourn A."/>
        </authorList>
    </citation>
    <scope>NUCLEOTIDE SEQUENCE [LARGE SCALE GENOMIC DNA]</scope>
    <source>
        <strain evidence="2">cv. Norfolk2</strain>
        <strain evidence="1">JIC</strain>
        <tissue evidence="1">Leaf</tissue>
    </source>
</reference>
<dbReference type="EMBL" id="JBDFQZ010000014">
    <property type="protein sequence ID" value="KAK9666351.1"/>
    <property type="molecule type" value="Genomic_DNA"/>
</dbReference>
<keyword evidence="2" id="KW-1185">Reference proteome</keyword>
<dbReference type="EMBL" id="JBDFQZ010000014">
    <property type="protein sequence ID" value="KAK9666355.1"/>
    <property type="molecule type" value="Genomic_DNA"/>
</dbReference>